<keyword evidence="2" id="KW-0378">Hydrolase</keyword>
<keyword evidence="6" id="KW-0472">Membrane</keyword>
<dbReference type="InterPro" id="IPR023343">
    <property type="entry name" value="Penicillin_amidase_dom1"/>
</dbReference>
<keyword evidence="3" id="KW-0865">Zymogen</keyword>
<keyword evidence="8" id="KW-1185">Reference proteome</keyword>
<evidence type="ECO:0000256" key="6">
    <source>
        <dbReference type="SAM" id="Phobius"/>
    </source>
</evidence>
<protein>
    <submittedName>
        <fullName evidence="7">Penicillin acylase family protein</fullName>
    </submittedName>
</protein>
<dbReference type="CDD" id="cd03747">
    <property type="entry name" value="Ntn_PGA_like"/>
    <property type="match status" value="1"/>
</dbReference>
<evidence type="ECO:0000256" key="5">
    <source>
        <dbReference type="PIRSR" id="PIRSR001227-2"/>
    </source>
</evidence>
<evidence type="ECO:0000256" key="4">
    <source>
        <dbReference type="PIRSR" id="PIRSR001227-1"/>
    </source>
</evidence>
<dbReference type="InterPro" id="IPR043147">
    <property type="entry name" value="Penicillin_amidase_A-knob"/>
</dbReference>
<dbReference type="Gene3D" id="3.60.20.10">
    <property type="entry name" value="Glutamine Phosphoribosylpyrophosphate, subunit 1, domain 1"/>
    <property type="match status" value="1"/>
</dbReference>
<gene>
    <name evidence="7" type="ORF">FKG95_10305</name>
</gene>
<dbReference type="InterPro" id="IPR002692">
    <property type="entry name" value="S45"/>
</dbReference>
<dbReference type="PIRSF" id="PIRSF001227">
    <property type="entry name" value="Pen_acylase"/>
    <property type="match status" value="1"/>
</dbReference>
<keyword evidence="6" id="KW-0812">Transmembrane</keyword>
<comment type="similarity">
    <text evidence="1">Belongs to the peptidase S45 family.</text>
</comment>
<evidence type="ECO:0000256" key="1">
    <source>
        <dbReference type="ARBA" id="ARBA00006586"/>
    </source>
</evidence>
<reference evidence="7 8" key="1">
    <citation type="submission" date="2019-06" db="EMBL/GenBank/DDBJ databases">
        <title>Whole genome sequence for Rhodospirillaceae sp. R148.</title>
        <authorList>
            <person name="Wang G."/>
        </authorList>
    </citation>
    <scope>NUCLEOTIDE SEQUENCE [LARGE SCALE GENOMIC DNA]</scope>
    <source>
        <strain evidence="7 8">R148</strain>
    </source>
</reference>
<feature type="binding site" evidence="5">
    <location>
        <position position="191"/>
    </location>
    <ligand>
        <name>Ca(2+)</name>
        <dbReference type="ChEBI" id="CHEBI:29108"/>
    </ligand>
</feature>
<evidence type="ECO:0000256" key="2">
    <source>
        <dbReference type="ARBA" id="ARBA00022801"/>
    </source>
</evidence>
<dbReference type="InterPro" id="IPR029055">
    <property type="entry name" value="Ntn_hydrolases_N"/>
</dbReference>
<accession>A0A545TTK7</accession>
<keyword evidence="5" id="KW-0479">Metal-binding</keyword>
<dbReference type="Gene3D" id="2.30.120.10">
    <property type="match status" value="1"/>
</dbReference>
<sequence>MRRVLRYGFWGVTSLLALLLVVAVGGFLWLRTSLPDLNSDVLLPGLQAEVTALRDKDGIVTIKAGSDLDAYRALGYLHAQDRLWQMDLMRRSAAGRLSEVIGSPTIRMDRIMRTLGLYNLAKASYSKLTPEVRSALDAYTAGVNAYMDSRSGALPPEFHLLRYSPEPWSPADSLVWSRLMAIQLSGNWRSELLRARLNEFLKPEQIRALWPDYPADAPVALAGLDRRAALDPLESLPWALEPKDASNSWVLSGAKTTTGKPILANDPHLALNAPGLWYLVDIRTPDGRIRGASAPGVPFVVLGQNQHLAWGFTTTHSDTQDLFVEKLDPAQAGHYITPEGPRPFETREEVIAVRGAEDVVLNVRRSRNGPIIDDIADPEDLASASKTAGAESGTRLALAWPALRDDDLIPQAIYGFNKASNWQEFLAASRFFHAPQQNIVYADVNGNIGLVVPGRVPIRAKGDGRVPVPGWSDEYAWTGFIPFEEMPQGANPEAGLYVVANNKIVDDDYPHLITADWPSQYRAARIQEVLDATPKGSIEDSLALQNDIVSIPARTLMPFLLQTEASSPAAKEALALLSNWDFRLDRTRPEGLIYNNWLNKLNAALLEDELRAEFSSFRRPKTELVARILSGAAAASDPPLDWCDDIGTGQVESCAQILASSLEDSLAEIAAAYGDDIDAWRWGDVHRATLPHPILSRIPVLSDLFDISVETDGGAETVKRAGVSFNGPLDKRFNDRHGAGYRAVYDLADPANSRFMIATGQSANPLSQHYGSFAERWRDSQYVTIDTSEANAKYRMLLKPE</sequence>
<dbReference type="AlphaFoldDB" id="A0A545TTK7"/>
<dbReference type="SUPFAM" id="SSF56235">
    <property type="entry name" value="N-terminal nucleophile aminohydrolases (Ntn hydrolases)"/>
    <property type="match status" value="1"/>
</dbReference>
<dbReference type="Gene3D" id="1.10.439.10">
    <property type="entry name" value="Penicillin Amidohydrolase, domain 1"/>
    <property type="match status" value="1"/>
</dbReference>
<dbReference type="InterPro" id="IPR043146">
    <property type="entry name" value="Penicillin_amidase_N_B-knob"/>
</dbReference>
<organism evidence="7 8">
    <name type="scientific">Denitrobaculum tricleocarpae</name>
    <dbReference type="NCBI Taxonomy" id="2591009"/>
    <lineage>
        <taxon>Bacteria</taxon>
        <taxon>Pseudomonadati</taxon>
        <taxon>Pseudomonadota</taxon>
        <taxon>Alphaproteobacteria</taxon>
        <taxon>Rhodospirillales</taxon>
        <taxon>Rhodospirillaceae</taxon>
        <taxon>Denitrobaculum</taxon>
    </lineage>
</organism>
<dbReference type="GO" id="GO:0017000">
    <property type="term" value="P:antibiotic biosynthetic process"/>
    <property type="evidence" value="ECO:0007669"/>
    <property type="project" value="InterPro"/>
</dbReference>
<evidence type="ECO:0000256" key="3">
    <source>
        <dbReference type="ARBA" id="ARBA00023145"/>
    </source>
</evidence>
<comment type="cofactor">
    <cofactor evidence="5">
        <name>Ca(2+)</name>
        <dbReference type="ChEBI" id="CHEBI:29108"/>
    </cofactor>
    <text evidence="5">Binds 1 Ca(2+) ion per dimer.</text>
</comment>
<dbReference type="InterPro" id="IPR014395">
    <property type="entry name" value="Pen/GL7ACA/AHL_acylase"/>
</dbReference>
<dbReference type="GO" id="GO:0016811">
    <property type="term" value="F:hydrolase activity, acting on carbon-nitrogen (but not peptide) bonds, in linear amides"/>
    <property type="evidence" value="ECO:0007669"/>
    <property type="project" value="InterPro"/>
</dbReference>
<proteinExistence type="inferred from homology"/>
<dbReference type="Proteomes" id="UP000315252">
    <property type="component" value="Unassembled WGS sequence"/>
</dbReference>
<dbReference type="Gene3D" id="1.10.1400.10">
    <property type="match status" value="1"/>
</dbReference>
<feature type="transmembrane region" description="Helical" evidence="6">
    <location>
        <begin position="7"/>
        <end position="30"/>
    </location>
</feature>
<dbReference type="PANTHER" id="PTHR34218:SF4">
    <property type="entry name" value="ACYL-HOMOSERINE LACTONE ACYLASE QUIP"/>
    <property type="match status" value="1"/>
</dbReference>
<feature type="binding site" evidence="5">
    <location>
        <position position="318"/>
    </location>
    <ligand>
        <name>Ca(2+)</name>
        <dbReference type="ChEBI" id="CHEBI:29108"/>
    </ligand>
</feature>
<keyword evidence="5" id="KW-0106">Calcium</keyword>
<feature type="active site" description="Nucleophile" evidence="4">
    <location>
        <position position="246"/>
    </location>
</feature>
<dbReference type="RefSeq" id="WP_142896270.1">
    <property type="nucleotide sequence ID" value="NZ_ML660054.1"/>
</dbReference>
<keyword evidence="6" id="KW-1133">Transmembrane helix</keyword>
<dbReference type="GO" id="GO:0046872">
    <property type="term" value="F:metal ion binding"/>
    <property type="evidence" value="ECO:0007669"/>
    <property type="project" value="UniProtKB-KW"/>
</dbReference>
<name>A0A545TTK7_9PROT</name>
<evidence type="ECO:0000313" key="7">
    <source>
        <dbReference type="EMBL" id="TQV80556.1"/>
    </source>
</evidence>
<dbReference type="OrthoDB" id="9760084at2"/>
<comment type="caution">
    <text evidence="7">The sequence shown here is derived from an EMBL/GenBank/DDBJ whole genome shotgun (WGS) entry which is preliminary data.</text>
</comment>
<feature type="binding site" evidence="5">
    <location>
        <position position="321"/>
    </location>
    <ligand>
        <name>Ca(2+)</name>
        <dbReference type="ChEBI" id="CHEBI:29108"/>
    </ligand>
</feature>
<dbReference type="PANTHER" id="PTHR34218">
    <property type="entry name" value="PEPTIDASE S45 PENICILLIN AMIDASE"/>
    <property type="match status" value="1"/>
</dbReference>
<dbReference type="EMBL" id="VHSH01000003">
    <property type="protein sequence ID" value="TQV80556.1"/>
    <property type="molecule type" value="Genomic_DNA"/>
</dbReference>
<evidence type="ECO:0000313" key="8">
    <source>
        <dbReference type="Proteomes" id="UP000315252"/>
    </source>
</evidence>
<dbReference type="Pfam" id="PF01804">
    <property type="entry name" value="Penicil_amidase"/>
    <property type="match status" value="1"/>
</dbReference>